<evidence type="ECO:0000259" key="2">
    <source>
        <dbReference type="Pfam" id="PF03016"/>
    </source>
</evidence>
<sequence length="427" mass="46565">MIHGSGEPSACRARCGSCRDAATLPPRTRSKELSRESPRFYLHESGGLNFSDIIDEMRDVLSGQPPDLAWPVGQAQHLVDVPLLQALSRHPLRSHDPESAPFHILSLPALASRLLAERRGHPAAHWQRMTAAAQTLAADRHFLNRRAIFVIVFAGIELNTLGEPFQRVIASGNVRMGCNDPTMAYLGPNARSPARRLLAEAITLPYYAHAFATSTGASAPRTGVMFHGGLGRWDFGNRARMKRIFVRIESTQSSVSVDLRTGEVSRGNQSALRGTFDVEAYRRSGLAYQASSICLVPAGDTITSRRLFDALAASCIPVLLRSGYLMNQRNQTFYTALPFPSSVDWAKISLRLVPGASSSCVAADATWLLAWHARSLGAMRRRGHSAFRRHMDYASNPSGVASALLAELAASGAETHHHYQGPARPRG</sequence>
<dbReference type="PANTHER" id="PTHR11062:SF48">
    <property type="entry name" value="OJ1485_B09.5 PROTEIN"/>
    <property type="match status" value="1"/>
</dbReference>
<name>A0A7S3X922_EMIHU</name>
<comment type="similarity">
    <text evidence="1">Belongs to the glycosyltransferase 47 family.</text>
</comment>
<gene>
    <name evidence="3" type="ORF">EHUX00137_LOCUS48228</name>
</gene>
<accession>A0A7S3X922</accession>
<protein>
    <recommendedName>
        <fullName evidence="2">Exostosin GT47 domain-containing protein</fullName>
    </recommendedName>
</protein>
<dbReference type="InterPro" id="IPR040911">
    <property type="entry name" value="Exostosin_GT47"/>
</dbReference>
<dbReference type="AlphaFoldDB" id="A0A7S3X922"/>
<organism evidence="3">
    <name type="scientific">Emiliania huxleyi</name>
    <name type="common">Coccolithophore</name>
    <name type="synonym">Pontosphaera huxleyi</name>
    <dbReference type="NCBI Taxonomy" id="2903"/>
    <lineage>
        <taxon>Eukaryota</taxon>
        <taxon>Haptista</taxon>
        <taxon>Haptophyta</taxon>
        <taxon>Prymnesiophyceae</taxon>
        <taxon>Isochrysidales</taxon>
        <taxon>Noelaerhabdaceae</taxon>
        <taxon>Emiliania</taxon>
    </lineage>
</organism>
<feature type="domain" description="Exostosin GT47" evidence="2">
    <location>
        <begin position="289"/>
        <end position="352"/>
    </location>
</feature>
<evidence type="ECO:0000313" key="3">
    <source>
        <dbReference type="EMBL" id="CAE0601560.1"/>
    </source>
</evidence>
<dbReference type="EMBL" id="HBIR01062164">
    <property type="protein sequence ID" value="CAE0601560.1"/>
    <property type="molecule type" value="Transcribed_RNA"/>
</dbReference>
<dbReference type="InterPro" id="IPR004263">
    <property type="entry name" value="Exostosin"/>
</dbReference>
<dbReference type="PANTHER" id="PTHR11062">
    <property type="entry name" value="EXOSTOSIN HEPARAN SULFATE GLYCOSYLTRANSFERASE -RELATED"/>
    <property type="match status" value="1"/>
</dbReference>
<dbReference type="Pfam" id="PF03016">
    <property type="entry name" value="Exostosin_GT47"/>
    <property type="match status" value="1"/>
</dbReference>
<proteinExistence type="inferred from homology"/>
<dbReference type="GO" id="GO:0016757">
    <property type="term" value="F:glycosyltransferase activity"/>
    <property type="evidence" value="ECO:0007669"/>
    <property type="project" value="InterPro"/>
</dbReference>
<evidence type="ECO:0000256" key="1">
    <source>
        <dbReference type="ARBA" id="ARBA00010271"/>
    </source>
</evidence>
<reference evidence="3" key="1">
    <citation type="submission" date="2021-01" db="EMBL/GenBank/DDBJ databases">
        <authorList>
            <person name="Corre E."/>
            <person name="Pelletier E."/>
            <person name="Niang G."/>
            <person name="Scheremetjew M."/>
            <person name="Finn R."/>
            <person name="Kale V."/>
            <person name="Holt S."/>
            <person name="Cochrane G."/>
            <person name="Meng A."/>
            <person name="Brown T."/>
            <person name="Cohen L."/>
        </authorList>
    </citation>
    <scope>NUCLEOTIDE SEQUENCE</scope>
    <source>
        <strain evidence="3">379</strain>
    </source>
</reference>